<dbReference type="SUPFAM" id="SSF55060">
    <property type="entry name" value="GHMP Kinase, C-terminal domain"/>
    <property type="match status" value="1"/>
</dbReference>
<proteinExistence type="inferred from homology"/>
<organism evidence="12 13">
    <name type="scientific">Treponema bryantii</name>
    <dbReference type="NCBI Taxonomy" id="163"/>
    <lineage>
        <taxon>Bacteria</taxon>
        <taxon>Pseudomonadati</taxon>
        <taxon>Spirochaetota</taxon>
        <taxon>Spirochaetia</taxon>
        <taxon>Spirochaetales</taxon>
        <taxon>Treponemataceae</taxon>
        <taxon>Treponema</taxon>
    </lineage>
</organism>
<comment type="similarity">
    <text evidence="1 9">Belongs to the GHMP kinase family. IspE subfamily.</text>
</comment>
<dbReference type="GO" id="GO:0050515">
    <property type="term" value="F:4-(cytidine 5'-diphospho)-2-C-methyl-D-erythritol kinase activity"/>
    <property type="evidence" value="ECO:0007669"/>
    <property type="project" value="UniProtKB-UniRule"/>
</dbReference>
<evidence type="ECO:0000256" key="9">
    <source>
        <dbReference type="HAMAP-Rule" id="MF_00061"/>
    </source>
</evidence>
<dbReference type="InterPro" id="IPR006204">
    <property type="entry name" value="GHMP_kinase_N_dom"/>
</dbReference>
<dbReference type="InterPro" id="IPR013750">
    <property type="entry name" value="GHMP_kinase_C_dom"/>
</dbReference>
<dbReference type="GO" id="GO:0019288">
    <property type="term" value="P:isopentenyl diphosphate biosynthetic process, methylerythritol 4-phosphate pathway"/>
    <property type="evidence" value="ECO:0007669"/>
    <property type="project" value="UniProtKB-UniRule"/>
</dbReference>
<name>A0A1I3JLR0_9SPIR</name>
<keyword evidence="13" id="KW-1185">Reference proteome</keyword>
<comment type="function">
    <text evidence="9">Catalyzes the phosphorylation of the position 2 hydroxy group of 4-diphosphocytidyl-2C-methyl-D-erythritol.</text>
</comment>
<evidence type="ECO:0000256" key="1">
    <source>
        <dbReference type="ARBA" id="ARBA00009684"/>
    </source>
</evidence>
<reference evidence="13" key="1">
    <citation type="submission" date="2016-10" db="EMBL/GenBank/DDBJ databases">
        <authorList>
            <person name="Varghese N."/>
            <person name="Submissions S."/>
        </authorList>
    </citation>
    <scope>NUCLEOTIDE SEQUENCE [LARGE SCALE GENOMIC DNA]</scope>
    <source>
        <strain evidence="13">XBD1002</strain>
    </source>
</reference>
<accession>A0A1I3JLR0</accession>
<dbReference type="Pfam" id="PF00288">
    <property type="entry name" value="GHMP_kinases_N"/>
    <property type="match status" value="1"/>
</dbReference>
<protein>
    <recommendedName>
        <fullName evidence="3 9">4-diphosphocytidyl-2-C-methyl-D-erythritol kinase</fullName>
        <shortName evidence="9">CMK</shortName>
        <ecNumber evidence="2 9">2.7.1.148</ecNumber>
    </recommendedName>
    <alternativeName>
        <fullName evidence="8 9">4-(cytidine-5'-diphospho)-2-C-methyl-D-erythritol kinase</fullName>
    </alternativeName>
</protein>
<dbReference type="InterPro" id="IPR020568">
    <property type="entry name" value="Ribosomal_Su5_D2-typ_SF"/>
</dbReference>
<dbReference type="OrthoDB" id="9809438at2"/>
<keyword evidence="7 9" id="KW-0067">ATP-binding</keyword>
<dbReference type="PANTHER" id="PTHR43527:SF2">
    <property type="entry name" value="4-DIPHOSPHOCYTIDYL-2-C-METHYL-D-ERYTHRITOL KINASE, CHLOROPLASTIC"/>
    <property type="match status" value="1"/>
</dbReference>
<comment type="pathway">
    <text evidence="9">Isoprenoid biosynthesis; isopentenyl diphosphate biosynthesis via DXP pathway; isopentenyl diphosphate from 1-deoxy-D-xylulose 5-phosphate: step 3/6.</text>
</comment>
<dbReference type="Gene3D" id="3.30.230.10">
    <property type="match status" value="1"/>
</dbReference>
<dbReference type="UniPathway" id="UPA00056">
    <property type="reaction ID" value="UER00094"/>
</dbReference>
<gene>
    <name evidence="9" type="primary">ispE</name>
    <name evidence="12" type="ORF">SAMN04487775_103101</name>
</gene>
<feature type="domain" description="GHMP kinase N-terminal" evidence="10">
    <location>
        <begin position="66"/>
        <end position="143"/>
    </location>
</feature>
<evidence type="ECO:0000256" key="3">
    <source>
        <dbReference type="ARBA" id="ARBA00017473"/>
    </source>
</evidence>
<dbReference type="Gene3D" id="3.30.70.890">
    <property type="entry name" value="GHMP kinase, C-terminal domain"/>
    <property type="match status" value="1"/>
</dbReference>
<dbReference type="EMBL" id="FORI01000003">
    <property type="protein sequence ID" value="SFI60938.1"/>
    <property type="molecule type" value="Genomic_DNA"/>
</dbReference>
<keyword evidence="9" id="KW-0414">Isoprene biosynthesis</keyword>
<evidence type="ECO:0000256" key="8">
    <source>
        <dbReference type="ARBA" id="ARBA00032554"/>
    </source>
</evidence>
<dbReference type="PANTHER" id="PTHR43527">
    <property type="entry name" value="4-DIPHOSPHOCYTIDYL-2-C-METHYL-D-ERYTHRITOL KINASE, CHLOROPLASTIC"/>
    <property type="match status" value="1"/>
</dbReference>
<sequence length="289" mass="31408">MEREISGWAYAKVNFGLRVLPGRADGFHGIESIFQTVDLYDELSLTTTAEKGCIVHCSDMELPENNTLTKAYNAFCKTVGCEVPGVRVELKKGIPSGGGLGGGSSDAAALTRMLERLCNVRLSDSELDNIAAETGSDVFFFMHCDDKGRGCALVSGRGEVVKKIHGRDDLFLVLIFPEVSSSTKEAYALVDEALACGNVLISPEFDELELVYRRPPENWTFINTFTPVISAKYKDIGRAIEALRALGCEYAEMSGSGSTVFGIFSSRQEAESAVKELTGSWNCKLARTV</sequence>
<dbReference type="InterPro" id="IPR036554">
    <property type="entry name" value="GHMP_kinase_C_sf"/>
</dbReference>
<dbReference type="InterPro" id="IPR014721">
    <property type="entry name" value="Ribsml_uS5_D2-typ_fold_subgr"/>
</dbReference>
<evidence type="ECO:0000256" key="5">
    <source>
        <dbReference type="ARBA" id="ARBA00022741"/>
    </source>
</evidence>
<evidence type="ECO:0000256" key="2">
    <source>
        <dbReference type="ARBA" id="ARBA00012052"/>
    </source>
</evidence>
<comment type="catalytic activity">
    <reaction evidence="9">
        <text>4-CDP-2-C-methyl-D-erythritol + ATP = 4-CDP-2-C-methyl-D-erythritol 2-phosphate + ADP + H(+)</text>
        <dbReference type="Rhea" id="RHEA:18437"/>
        <dbReference type="ChEBI" id="CHEBI:15378"/>
        <dbReference type="ChEBI" id="CHEBI:30616"/>
        <dbReference type="ChEBI" id="CHEBI:57823"/>
        <dbReference type="ChEBI" id="CHEBI:57919"/>
        <dbReference type="ChEBI" id="CHEBI:456216"/>
        <dbReference type="EC" id="2.7.1.148"/>
    </reaction>
</comment>
<evidence type="ECO:0000256" key="4">
    <source>
        <dbReference type="ARBA" id="ARBA00022679"/>
    </source>
</evidence>
<evidence type="ECO:0000256" key="7">
    <source>
        <dbReference type="ARBA" id="ARBA00022840"/>
    </source>
</evidence>
<dbReference type="EC" id="2.7.1.148" evidence="2 9"/>
<dbReference type="SUPFAM" id="SSF54211">
    <property type="entry name" value="Ribosomal protein S5 domain 2-like"/>
    <property type="match status" value="1"/>
</dbReference>
<dbReference type="RefSeq" id="WP_074930949.1">
    <property type="nucleotide sequence ID" value="NZ_FORI01000003.1"/>
</dbReference>
<dbReference type="NCBIfam" id="TIGR00154">
    <property type="entry name" value="ispE"/>
    <property type="match status" value="1"/>
</dbReference>
<feature type="active site" evidence="9">
    <location>
        <position position="12"/>
    </location>
</feature>
<keyword evidence="6 9" id="KW-0418">Kinase</keyword>
<dbReference type="Proteomes" id="UP000182737">
    <property type="component" value="Unassembled WGS sequence"/>
</dbReference>
<evidence type="ECO:0000256" key="6">
    <source>
        <dbReference type="ARBA" id="ARBA00022777"/>
    </source>
</evidence>
<dbReference type="GO" id="GO:0016114">
    <property type="term" value="P:terpenoid biosynthetic process"/>
    <property type="evidence" value="ECO:0007669"/>
    <property type="project" value="UniProtKB-UniRule"/>
</dbReference>
<dbReference type="AlphaFoldDB" id="A0A1I3JLR0"/>
<feature type="domain" description="GHMP kinase C-terminal" evidence="11">
    <location>
        <begin position="222"/>
        <end position="278"/>
    </location>
</feature>
<dbReference type="Pfam" id="PF08544">
    <property type="entry name" value="GHMP_kinases_C"/>
    <property type="match status" value="1"/>
</dbReference>
<dbReference type="PIRSF" id="PIRSF010376">
    <property type="entry name" value="IspE"/>
    <property type="match status" value="1"/>
</dbReference>
<evidence type="ECO:0000313" key="13">
    <source>
        <dbReference type="Proteomes" id="UP000182737"/>
    </source>
</evidence>
<evidence type="ECO:0000313" key="12">
    <source>
        <dbReference type="EMBL" id="SFI60938.1"/>
    </source>
</evidence>
<keyword evidence="5 9" id="KW-0547">Nucleotide-binding</keyword>
<dbReference type="GO" id="GO:0005524">
    <property type="term" value="F:ATP binding"/>
    <property type="evidence" value="ECO:0007669"/>
    <property type="project" value="UniProtKB-UniRule"/>
</dbReference>
<keyword evidence="4 9" id="KW-0808">Transferase</keyword>
<dbReference type="HAMAP" id="MF_00061">
    <property type="entry name" value="IspE"/>
    <property type="match status" value="1"/>
</dbReference>
<evidence type="ECO:0000259" key="10">
    <source>
        <dbReference type="Pfam" id="PF00288"/>
    </source>
</evidence>
<feature type="active site" evidence="9">
    <location>
        <position position="137"/>
    </location>
</feature>
<feature type="binding site" evidence="9">
    <location>
        <begin position="95"/>
        <end position="105"/>
    </location>
    <ligand>
        <name>ATP</name>
        <dbReference type="ChEBI" id="CHEBI:30616"/>
    </ligand>
</feature>
<evidence type="ECO:0000259" key="11">
    <source>
        <dbReference type="Pfam" id="PF08544"/>
    </source>
</evidence>
<dbReference type="InterPro" id="IPR004424">
    <property type="entry name" value="IspE"/>
</dbReference>